<dbReference type="InterPro" id="IPR048739">
    <property type="entry name" value="CEP104_N"/>
</dbReference>
<reference evidence="4 5" key="1">
    <citation type="journal article" date="2024" name="Nat. Commun.">
        <title>Phylogenomics reveals the evolutionary origins of lichenization in chlorophyte algae.</title>
        <authorList>
            <person name="Puginier C."/>
            <person name="Libourel C."/>
            <person name="Otte J."/>
            <person name="Skaloud P."/>
            <person name="Haon M."/>
            <person name="Grisel S."/>
            <person name="Petersen M."/>
            <person name="Berrin J.G."/>
            <person name="Delaux P.M."/>
            <person name="Dal Grande F."/>
            <person name="Keller J."/>
        </authorList>
    </citation>
    <scope>NUCLEOTIDE SEQUENCE [LARGE SCALE GENOMIC DNA]</scope>
    <source>
        <strain evidence="4 5">SAG 2036</strain>
    </source>
</reference>
<dbReference type="Pfam" id="PF21040">
    <property type="entry name" value="CEP104-like_TOG"/>
    <property type="match status" value="1"/>
</dbReference>
<accession>A0AAW1NLR2</accession>
<dbReference type="InterPro" id="IPR011990">
    <property type="entry name" value="TPR-like_helical_dom_sf"/>
</dbReference>
<protein>
    <recommendedName>
        <fullName evidence="3">TOG domain-containing protein</fullName>
    </recommendedName>
</protein>
<sequence length="855" mass="91102">MPPAGSRLSFSLSSCSAQDPDFPAAGICIRGPDAKGWQTPRNCSYPQSIIVRLQHPSTLNQIQLLAHECKIPTRVELHMGALGSSRRSSVSDSDSTITWRRLGSIGFADNEASRYCARELKSIGHLDEDTLFVKIVILGAYENPLNKFNQAGLVALNLVGRPLTLPPSSGSSHRTSYTGAQPQQVSTGPLAPVMLPPVPDTSDLDGKTAAQVLELELQKRDAVVREDYDHAKTLKRTLDRLRSFGKRIAELEARKQHAVDTEDYDTAKALKVDIDRLRLQAASASPRQSPRSNPKENQNPQRGVLQPPNSPPPTDTDARQRKPALSNSMRIKDFDELPVGGGTGGPTSPLPTEYPPQASFKEEQRAPSGNAQARPPSREMQNSRSKIYDDRPAVARGSYGYEEGATGPAGRGPEADDEQPPEASQGGLPEPEPLSAAAAKDAGDIIAAFGEHTARSFHSKTWQLREAALQRMQQSITPEGCSSEAWRALTRCLVKAMKDKVANVLAAAMTVATTMAEAAQQMDPRDAAMLANDMAPPLVDKTGDANARTQSLAHDCLVHMAGISQLNLSSQMPLVLKPQKNQAAWRPVLGRLKLLAAFIPLLGISKGAGEGVGVPGDSLMKFVGAAFGSANADVRSSALNVALLAHEKAGPSILKALPADTNPKMRDQLMAAISEGGIPASAAASQSHAQQSGNRRSSSGGGAASGGGGNAGKSPQKARGVAESSAAPHAEPALAEADLQHYETELQAREKAVGPNHPDVAEGLSNLAIMYNQQGDYAKAQPLYERALAIWEKTYGPDHPDVAHTLTDLAVLHLEQGREAQGRPLLQRALKIQEAALGPNHPDVIAIRDVLTSED</sequence>
<dbReference type="PANTHER" id="PTHR13371:SF0">
    <property type="entry name" value="CENTROSOMAL PROTEIN OF 104 KDA"/>
    <property type="match status" value="1"/>
</dbReference>
<dbReference type="GO" id="GO:0005929">
    <property type="term" value="C:cilium"/>
    <property type="evidence" value="ECO:0007669"/>
    <property type="project" value="TreeGrafter"/>
</dbReference>
<organism evidence="4 5">
    <name type="scientific">Symbiochloris irregularis</name>
    <dbReference type="NCBI Taxonomy" id="706552"/>
    <lineage>
        <taxon>Eukaryota</taxon>
        <taxon>Viridiplantae</taxon>
        <taxon>Chlorophyta</taxon>
        <taxon>core chlorophytes</taxon>
        <taxon>Trebouxiophyceae</taxon>
        <taxon>Trebouxiales</taxon>
        <taxon>Trebouxiaceae</taxon>
        <taxon>Symbiochloris</taxon>
    </lineage>
</organism>
<dbReference type="InterPro" id="IPR034085">
    <property type="entry name" value="TOG"/>
</dbReference>
<dbReference type="EMBL" id="JALJOQ010000293">
    <property type="protein sequence ID" value="KAK9785767.1"/>
    <property type="molecule type" value="Genomic_DNA"/>
</dbReference>
<feature type="repeat" description="TPR" evidence="1">
    <location>
        <begin position="761"/>
        <end position="794"/>
    </location>
</feature>
<comment type="caution">
    <text evidence="4">The sequence shown here is derived from an EMBL/GenBank/DDBJ whole genome shotgun (WGS) entry which is preliminary data.</text>
</comment>
<dbReference type="SMART" id="SM01349">
    <property type="entry name" value="TOG"/>
    <property type="match status" value="1"/>
</dbReference>
<evidence type="ECO:0000256" key="2">
    <source>
        <dbReference type="SAM" id="MobiDB-lite"/>
    </source>
</evidence>
<dbReference type="SUPFAM" id="SSF48371">
    <property type="entry name" value="ARM repeat"/>
    <property type="match status" value="1"/>
</dbReference>
<dbReference type="Pfam" id="PF13424">
    <property type="entry name" value="TPR_12"/>
    <property type="match status" value="1"/>
</dbReference>
<dbReference type="PRINTS" id="PR00381">
    <property type="entry name" value="KINESINLIGHT"/>
</dbReference>
<evidence type="ECO:0000313" key="4">
    <source>
        <dbReference type="EMBL" id="KAK9785767.1"/>
    </source>
</evidence>
<keyword evidence="5" id="KW-1185">Reference proteome</keyword>
<evidence type="ECO:0000313" key="5">
    <source>
        <dbReference type="Proteomes" id="UP001465755"/>
    </source>
</evidence>
<feature type="compositionally biased region" description="Low complexity" evidence="2">
    <location>
        <begin position="680"/>
        <end position="698"/>
    </location>
</feature>
<evidence type="ECO:0000259" key="3">
    <source>
        <dbReference type="SMART" id="SM01349"/>
    </source>
</evidence>
<feature type="region of interest" description="Disordered" evidence="2">
    <location>
        <begin position="166"/>
        <end position="191"/>
    </location>
</feature>
<dbReference type="SMART" id="SM00028">
    <property type="entry name" value="TPR"/>
    <property type="match status" value="2"/>
</dbReference>
<dbReference type="InterPro" id="IPR016024">
    <property type="entry name" value="ARM-type_fold"/>
</dbReference>
<dbReference type="InterPro" id="IPR019734">
    <property type="entry name" value="TPR_rpt"/>
</dbReference>
<feature type="domain" description="TOG" evidence="3">
    <location>
        <begin position="435"/>
        <end position="682"/>
    </location>
</feature>
<dbReference type="PANTHER" id="PTHR13371">
    <property type="entry name" value="GLYCINE-, GLUTAMATE-, THIENYLCYCLOHEXYLPIPERIDINE-BINDING PROTEIN"/>
    <property type="match status" value="1"/>
</dbReference>
<proteinExistence type="predicted"/>
<dbReference type="Gene3D" id="1.25.10.10">
    <property type="entry name" value="Leucine-rich Repeat Variant"/>
    <property type="match status" value="1"/>
</dbReference>
<dbReference type="Gene3D" id="1.25.40.10">
    <property type="entry name" value="Tetratricopeptide repeat domain"/>
    <property type="match status" value="1"/>
</dbReference>
<feature type="region of interest" description="Disordered" evidence="2">
    <location>
        <begin position="680"/>
        <end position="730"/>
    </location>
</feature>
<feature type="compositionally biased region" description="Low complexity" evidence="2">
    <location>
        <begin position="282"/>
        <end position="292"/>
    </location>
</feature>
<keyword evidence="1" id="KW-0802">TPR repeat</keyword>
<gene>
    <name evidence="4" type="ORF">WJX73_009852</name>
</gene>
<feature type="region of interest" description="Disordered" evidence="2">
    <location>
        <begin position="282"/>
        <end position="437"/>
    </location>
</feature>
<feature type="compositionally biased region" description="Gly residues" evidence="2">
    <location>
        <begin position="699"/>
        <end position="711"/>
    </location>
</feature>
<dbReference type="SUPFAM" id="SSF48452">
    <property type="entry name" value="TPR-like"/>
    <property type="match status" value="1"/>
</dbReference>
<dbReference type="Proteomes" id="UP001465755">
    <property type="component" value="Unassembled WGS sequence"/>
</dbReference>
<evidence type="ECO:0000256" key="1">
    <source>
        <dbReference type="PROSITE-ProRule" id="PRU00339"/>
    </source>
</evidence>
<dbReference type="AlphaFoldDB" id="A0AAW1NLR2"/>
<feature type="compositionally biased region" description="Polar residues" evidence="2">
    <location>
        <begin position="166"/>
        <end position="187"/>
    </location>
</feature>
<dbReference type="Pfam" id="PF21038">
    <property type="entry name" value="CEP104_N"/>
    <property type="match status" value="1"/>
</dbReference>
<dbReference type="InterPro" id="IPR011989">
    <property type="entry name" value="ARM-like"/>
</dbReference>
<dbReference type="PROSITE" id="PS50005">
    <property type="entry name" value="TPR"/>
    <property type="match status" value="1"/>
</dbReference>
<name>A0AAW1NLR2_9CHLO</name>
<dbReference type="InterPro" id="IPR052607">
    <property type="entry name" value="CEP104-like"/>
</dbReference>